<reference evidence="1 2" key="1">
    <citation type="submission" date="2024-06" db="EMBL/GenBank/DDBJ databases">
        <title>Sorghum-associated microbial communities from plants grown in Nebraska, USA.</title>
        <authorList>
            <person name="Schachtman D."/>
        </authorList>
    </citation>
    <scope>NUCLEOTIDE SEQUENCE [LARGE SCALE GENOMIC DNA]</scope>
    <source>
        <strain evidence="1 2">3207</strain>
    </source>
</reference>
<keyword evidence="2" id="KW-1185">Reference proteome</keyword>
<sequence length="62" mass="6814">MTEAKFLIEIDARIAAIRETMQRLGEQAASTANSAEKSRLADEISGLKQQLATLHNERDALS</sequence>
<accession>A0ABV2QUG2</accession>
<dbReference type="Proteomes" id="UP001549321">
    <property type="component" value="Unassembled WGS sequence"/>
</dbReference>
<organism evidence="1 2">
    <name type="scientific">Kaistia defluvii</name>
    <dbReference type="NCBI Taxonomy" id="410841"/>
    <lineage>
        <taxon>Bacteria</taxon>
        <taxon>Pseudomonadati</taxon>
        <taxon>Pseudomonadota</taxon>
        <taxon>Alphaproteobacteria</taxon>
        <taxon>Hyphomicrobiales</taxon>
        <taxon>Kaistiaceae</taxon>
        <taxon>Kaistia</taxon>
    </lineage>
</organism>
<proteinExistence type="predicted"/>
<gene>
    <name evidence="1" type="ORF">ABIE08_000556</name>
</gene>
<evidence type="ECO:0000313" key="1">
    <source>
        <dbReference type="EMBL" id="MET4632643.1"/>
    </source>
</evidence>
<dbReference type="RefSeq" id="WP_354548592.1">
    <property type="nucleotide sequence ID" value="NZ_JBEPSM010000001.1"/>
</dbReference>
<name>A0ABV2QUG2_9HYPH</name>
<evidence type="ECO:0000313" key="2">
    <source>
        <dbReference type="Proteomes" id="UP001549321"/>
    </source>
</evidence>
<dbReference type="EMBL" id="JBEPSM010000001">
    <property type="protein sequence ID" value="MET4632643.1"/>
    <property type="molecule type" value="Genomic_DNA"/>
</dbReference>
<protein>
    <submittedName>
        <fullName evidence="1">Mannosyl-3-phosphoglycerate phosphatase (HAD superfamily)</fullName>
    </submittedName>
</protein>
<comment type="caution">
    <text evidence="1">The sequence shown here is derived from an EMBL/GenBank/DDBJ whole genome shotgun (WGS) entry which is preliminary data.</text>
</comment>